<name>A0AAV7UPA1_PLEWA</name>
<feature type="region of interest" description="Disordered" evidence="1">
    <location>
        <begin position="107"/>
        <end position="135"/>
    </location>
</feature>
<comment type="caution">
    <text evidence="2">The sequence shown here is derived from an EMBL/GenBank/DDBJ whole genome shotgun (WGS) entry which is preliminary data.</text>
</comment>
<keyword evidence="3" id="KW-1185">Reference proteome</keyword>
<sequence>MRVAKVGSSQLGSFEQAQGMEDKRKQWAAQGVDTLEGSVRPSTAAKRKDPVSGDAFDCENVLEVGYDAESEKWEKGEVCGDDGVGHKWMVEPEGDSQETVVGLLQESSVDAEGTRRQRKPTAPVNRSQKKDVGMPTGFGDCGRALQQFECMAPEKTEGSSTSLVCLGIELNSVSMIARLLRQKVEEFQALFQEVMGERHLT</sequence>
<dbReference type="Proteomes" id="UP001066276">
    <property type="component" value="Chromosome 3_1"/>
</dbReference>
<organism evidence="2 3">
    <name type="scientific">Pleurodeles waltl</name>
    <name type="common">Iberian ribbed newt</name>
    <dbReference type="NCBI Taxonomy" id="8319"/>
    <lineage>
        <taxon>Eukaryota</taxon>
        <taxon>Metazoa</taxon>
        <taxon>Chordata</taxon>
        <taxon>Craniata</taxon>
        <taxon>Vertebrata</taxon>
        <taxon>Euteleostomi</taxon>
        <taxon>Amphibia</taxon>
        <taxon>Batrachia</taxon>
        <taxon>Caudata</taxon>
        <taxon>Salamandroidea</taxon>
        <taxon>Salamandridae</taxon>
        <taxon>Pleurodelinae</taxon>
        <taxon>Pleurodeles</taxon>
    </lineage>
</organism>
<accession>A0AAV7UPA1</accession>
<evidence type="ECO:0000256" key="1">
    <source>
        <dbReference type="SAM" id="MobiDB-lite"/>
    </source>
</evidence>
<dbReference type="AlphaFoldDB" id="A0AAV7UPA1"/>
<proteinExistence type="predicted"/>
<protein>
    <submittedName>
        <fullName evidence="2">Uncharacterized protein</fullName>
    </submittedName>
</protein>
<feature type="compositionally biased region" description="Polar residues" evidence="1">
    <location>
        <begin position="7"/>
        <end position="16"/>
    </location>
</feature>
<evidence type="ECO:0000313" key="2">
    <source>
        <dbReference type="EMBL" id="KAJ1190486.1"/>
    </source>
</evidence>
<feature type="region of interest" description="Disordered" evidence="1">
    <location>
        <begin position="1"/>
        <end position="54"/>
    </location>
</feature>
<reference evidence="2" key="1">
    <citation type="journal article" date="2022" name="bioRxiv">
        <title>Sequencing and chromosome-scale assembly of the giantPleurodeles waltlgenome.</title>
        <authorList>
            <person name="Brown T."/>
            <person name="Elewa A."/>
            <person name="Iarovenko S."/>
            <person name="Subramanian E."/>
            <person name="Araus A.J."/>
            <person name="Petzold A."/>
            <person name="Susuki M."/>
            <person name="Suzuki K.-i.T."/>
            <person name="Hayashi T."/>
            <person name="Toyoda A."/>
            <person name="Oliveira C."/>
            <person name="Osipova E."/>
            <person name="Leigh N.D."/>
            <person name="Simon A."/>
            <person name="Yun M.H."/>
        </authorList>
    </citation>
    <scope>NUCLEOTIDE SEQUENCE</scope>
    <source>
        <strain evidence="2">20211129_DDA</strain>
        <tissue evidence="2">Liver</tissue>
    </source>
</reference>
<evidence type="ECO:0000313" key="3">
    <source>
        <dbReference type="Proteomes" id="UP001066276"/>
    </source>
</evidence>
<dbReference type="EMBL" id="JANPWB010000005">
    <property type="protein sequence ID" value="KAJ1190486.1"/>
    <property type="molecule type" value="Genomic_DNA"/>
</dbReference>
<gene>
    <name evidence="2" type="ORF">NDU88_007224</name>
</gene>